<evidence type="ECO:0000313" key="1">
    <source>
        <dbReference type="EMBL" id="CAE0727939.1"/>
    </source>
</evidence>
<reference evidence="1" key="1">
    <citation type="submission" date="2021-01" db="EMBL/GenBank/DDBJ databases">
        <authorList>
            <person name="Corre E."/>
            <person name="Pelletier E."/>
            <person name="Niang G."/>
            <person name="Scheremetjew M."/>
            <person name="Finn R."/>
            <person name="Kale V."/>
            <person name="Holt S."/>
            <person name="Cochrane G."/>
            <person name="Meng A."/>
            <person name="Brown T."/>
            <person name="Cohen L."/>
        </authorList>
    </citation>
    <scope>NUCLEOTIDE SEQUENCE</scope>
    <source>
        <strain evidence="1">10249 10 AB</strain>
    </source>
</reference>
<proteinExistence type="predicted"/>
<organism evidence="1">
    <name type="scientific">Pseudo-nitzschia australis</name>
    <dbReference type="NCBI Taxonomy" id="44445"/>
    <lineage>
        <taxon>Eukaryota</taxon>
        <taxon>Sar</taxon>
        <taxon>Stramenopiles</taxon>
        <taxon>Ochrophyta</taxon>
        <taxon>Bacillariophyta</taxon>
        <taxon>Bacillariophyceae</taxon>
        <taxon>Bacillariophycidae</taxon>
        <taxon>Bacillariales</taxon>
        <taxon>Bacillariaceae</taxon>
        <taxon>Pseudo-nitzschia</taxon>
    </lineage>
</organism>
<name>A0A7S4AW46_9STRA</name>
<sequence length="101" mass="11501">MTSRGFEPPPIKTTALTLRLRPLGHNVNMCAMNHDSTPAGLEPTRDEPNRFLVDRLNRSATVSDAVILLPFIVATTIDNLQFSRQHQHNNHKPSVRWEPFF</sequence>
<dbReference type="EMBL" id="HBIX01031235">
    <property type="protein sequence ID" value="CAE0727939.1"/>
    <property type="molecule type" value="Transcribed_RNA"/>
</dbReference>
<protein>
    <submittedName>
        <fullName evidence="1">Uncharacterized protein</fullName>
    </submittedName>
</protein>
<gene>
    <name evidence="1" type="ORF">PAUS00366_LOCUS20723</name>
</gene>
<accession>A0A7S4AW46</accession>
<dbReference type="AlphaFoldDB" id="A0A7S4AW46"/>